<dbReference type="SMART" id="SM00191">
    <property type="entry name" value="Int_alpha"/>
    <property type="match status" value="3"/>
</dbReference>
<dbReference type="EMBL" id="CAAHFH010000002">
    <property type="protein sequence ID" value="VGO22740.1"/>
    <property type="molecule type" value="Genomic_DNA"/>
</dbReference>
<keyword evidence="6" id="KW-1185">Reference proteome</keyword>
<dbReference type="Proteomes" id="UP000346198">
    <property type="component" value="Unassembled WGS sequence"/>
</dbReference>
<evidence type="ECO:0000256" key="3">
    <source>
        <dbReference type="ARBA" id="ARBA00023180"/>
    </source>
</evidence>
<dbReference type="InterPro" id="IPR013519">
    <property type="entry name" value="Int_alpha_beta-p"/>
</dbReference>
<organism evidence="5 6">
    <name type="scientific">Pontiella sulfatireligans</name>
    <dbReference type="NCBI Taxonomy" id="2750658"/>
    <lineage>
        <taxon>Bacteria</taxon>
        <taxon>Pseudomonadati</taxon>
        <taxon>Kiritimatiellota</taxon>
        <taxon>Kiritimatiellia</taxon>
        <taxon>Kiritimatiellales</taxon>
        <taxon>Pontiellaceae</taxon>
        <taxon>Pontiella</taxon>
    </lineage>
</organism>
<evidence type="ECO:0000256" key="1">
    <source>
        <dbReference type="ARBA" id="ARBA00022729"/>
    </source>
</evidence>
<feature type="region of interest" description="Disordered" evidence="4">
    <location>
        <begin position="381"/>
        <end position="422"/>
    </location>
</feature>
<dbReference type="InterPro" id="IPR028994">
    <property type="entry name" value="Integrin_alpha_N"/>
</dbReference>
<dbReference type="Gene3D" id="2.130.10.130">
    <property type="entry name" value="Integrin alpha, N-terminal"/>
    <property type="match status" value="1"/>
</dbReference>
<keyword evidence="2" id="KW-0677">Repeat</keyword>
<dbReference type="PANTHER" id="PTHR36220">
    <property type="entry name" value="UNNAMED PRODUCT"/>
    <property type="match status" value="1"/>
</dbReference>
<sequence>MRTTKPLQHQLCVGFFLLAIGQTVFGQYTAEELYPTLDQPESRFGTSVDISYRTIAAGSPSVDGTTTGAVHVFERANGLWTETAKLIANDARTDDGFGAVICGSSNIIVTGTADYAVNGNTAVYVFESISNNWTQTAKLTVTNAGAWDQFGIDIDISGTTIAVGCPRSWWTYPPGSVYIFDFIDGVWTQTVELVAPDAAEFDHFGQSVSIDDDILIVGGFGESDPYYTGSYDDEPYGAAYRFVRTPWGDWSSGYKIVPFDLRRGSYFGHTVAIDGDSYAVGAPGDGTVYVYGSHPTTKLTGYGTAIDLCDDHLVIGGSAHLFEYTNLTWNYQGSLCSQASGLPPSFSGNISISKNVTVVGRSTYNAHGNWEWHGEAYAIERDSDSDGAGNPTELIIGSNPHNPDSDGDGSNDGHELDSGTSPLDSNDVFKVVAQGSTTDLVWMEWNAKYRKAYQIQKSSDLINWSSAPSNSIHEIFKSLQIAPTNGPLLYVDPSPISEKSFYRVLLKQQL</sequence>
<gene>
    <name evidence="5" type="ORF">SCARR_04836</name>
</gene>
<evidence type="ECO:0000313" key="6">
    <source>
        <dbReference type="Proteomes" id="UP000346198"/>
    </source>
</evidence>
<dbReference type="InterPro" id="IPR013517">
    <property type="entry name" value="FG-GAP"/>
</dbReference>
<evidence type="ECO:0000256" key="2">
    <source>
        <dbReference type="ARBA" id="ARBA00022737"/>
    </source>
</evidence>
<name>A0A6C2UR07_9BACT</name>
<proteinExistence type="predicted"/>
<dbReference type="SUPFAM" id="SSF50965">
    <property type="entry name" value="Galactose oxidase, central domain"/>
    <property type="match status" value="1"/>
</dbReference>
<dbReference type="PANTHER" id="PTHR36220:SF1">
    <property type="entry name" value="GAMMA TUBULIN COMPLEX COMPONENT C-TERMINAL DOMAIN-CONTAINING PROTEIN"/>
    <property type="match status" value="1"/>
</dbReference>
<dbReference type="AlphaFoldDB" id="A0A6C2UR07"/>
<reference evidence="5 6" key="1">
    <citation type="submission" date="2019-04" db="EMBL/GenBank/DDBJ databases">
        <authorList>
            <person name="Van Vliet M D."/>
        </authorList>
    </citation>
    <scope>NUCLEOTIDE SEQUENCE [LARGE SCALE GENOMIC DNA]</scope>
    <source>
        <strain evidence="5 6">F21</strain>
    </source>
</reference>
<evidence type="ECO:0000313" key="5">
    <source>
        <dbReference type="EMBL" id="VGO22740.1"/>
    </source>
</evidence>
<protein>
    <submittedName>
        <fullName evidence="5">Uncharacterized protein</fullName>
    </submittedName>
</protein>
<accession>A0A6C2UR07</accession>
<dbReference type="Pfam" id="PF14312">
    <property type="entry name" value="FG-GAP_2"/>
    <property type="match status" value="4"/>
</dbReference>
<evidence type="ECO:0000256" key="4">
    <source>
        <dbReference type="SAM" id="MobiDB-lite"/>
    </source>
</evidence>
<dbReference type="InterPro" id="IPR011043">
    <property type="entry name" value="Gal_Oxase/kelch_b-propeller"/>
</dbReference>
<keyword evidence="3" id="KW-0325">Glycoprotein</keyword>
<keyword evidence="1" id="KW-0732">Signal</keyword>